<comment type="subunit">
    <text evidence="9">The complex comprises the extracytoplasmic solute receptor protein and the two transmembrane proteins.</text>
</comment>
<dbReference type="Pfam" id="PF04290">
    <property type="entry name" value="DctQ"/>
    <property type="match status" value="1"/>
</dbReference>
<keyword evidence="12" id="KW-1185">Reference proteome</keyword>
<gene>
    <name evidence="11" type="ORF">SAMN04490248_102104</name>
</gene>
<reference evidence="11 12" key="1">
    <citation type="submission" date="2016-10" db="EMBL/GenBank/DDBJ databases">
        <authorList>
            <person name="de Groot N.N."/>
        </authorList>
    </citation>
    <scope>NUCLEOTIDE SEQUENCE [LARGE SCALE GENOMIC DNA]</scope>
    <source>
        <strain evidence="11 12">DSM 27842</strain>
    </source>
</reference>
<dbReference type="STRING" id="569882.SAMN04490248_102104"/>
<keyword evidence="5 9" id="KW-0812">Transmembrane</keyword>
<keyword evidence="4 9" id="KW-0997">Cell inner membrane</keyword>
<keyword evidence="3" id="KW-1003">Cell membrane</keyword>
<dbReference type="InterPro" id="IPR007387">
    <property type="entry name" value="TRAP_DctQ"/>
</dbReference>
<evidence type="ECO:0000256" key="4">
    <source>
        <dbReference type="ARBA" id="ARBA00022519"/>
    </source>
</evidence>
<dbReference type="Proteomes" id="UP000198893">
    <property type="component" value="Unassembled WGS sequence"/>
</dbReference>
<name>A0A1H8MIJ5_9RHOB</name>
<dbReference type="PANTHER" id="PTHR35011">
    <property type="entry name" value="2,3-DIKETO-L-GULONATE TRAP TRANSPORTER SMALL PERMEASE PROTEIN YIAM"/>
    <property type="match status" value="1"/>
</dbReference>
<feature type="transmembrane region" description="Helical" evidence="9">
    <location>
        <begin position="20"/>
        <end position="43"/>
    </location>
</feature>
<dbReference type="InterPro" id="IPR055348">
    <property type="entry name" value="DctQ"/>
</dbReference>
<accession>A0A1H8MIJ5</accession>
<sequence length="175" mass="19392">MPDRENRKGAAKAPFFPERLVTGVVRLCGAVSTFLILVIFVQITTAVIQRYVFNRPIQWSDEVIGYLLVAMVMLGTAEAFRRGDHISIDLVSTRLSPPIARIQRLFSNLSVIAFALILGVSIWDSITFAYSFGSYSVGYVEIETWIPQVPIVVGAILLGAMAALRLFATLRGERK</sequence>
<feature type="transmembrane region" description="Helical" evidence="9">
    <location>
        <begin position="63"/>
        <end position="80"/>
    </location>
</feature>
<organism evidence="11 12">
    <name type="scientific">Salinihabitans flavidus</name>
    <dbReference type="NCBI Taxonomy" id="569882"/>
    <lineage>
        <taxon>Bacteria</taxon>
        <taxon>Pseudomonadati</taxon>
        <taxon>Pseudomonadota</taxon>
        <taxon>Alphaproteobacteria</taxon>
        <taxon>Rhodobacterales</taxon>
        <taxon>Roseobacteraceae</taxon>
        <taxon>Salinihabitans</taxon>
    </lineage>
</organism>
<evidence type="ECO:0000256" key="7">
    <source>
        <dbReference type="ARBA" id="ARBA00023136"/>
    </source>
</evidence>
<dbReference type="EMBL" id="FODS01000002">
    <property type="protein sequence ID" value="SEO17231.1"/>
    <property type="molecule type" value="Genomic_DNA"/>
</dbReference>
<evidence type="ECO:0000313" key="11">
    <source>
        <dbReference type="EMBL" id="SEO17231.1"/>
    </source>
</evidence>
<dbReference type="GO" id="GO:0005886">
    <property type="term" value="C:plasma membrane"/>
    <property type="evidence" value="ECO:0007669"/>
    <property type="project" value="UniProtKB-SubCell"/>
</dbReference>
<evidence type="ECO:0000256" key="1">
    <source>
        <dbReference type="ARBA" id="ARBA00004429"/>
    </source>
</evidence>
<keyword evidence="6 9" id="KW-1133">Transmembrane helix</keyword>
<dbReference type="GO" id="GO:0015740">
    <property type="term" value="P:C4-dicarboxylate transport"/>
    <property type="evidence" value="ECO:0007669"/>
    <property type="project" value="TreeGrafter"/>
</dbReference>
<feature type="transmembrane region" description="Helical" evidence="9">
    <location>
        <begin position="145"/>
        <end position="168"/>
    </location>
</feature>
<dbReference type="AlphaFoldDB" id="A0A1H8MIJ5"/>
<evidence type="ECO:0000256" key="9">
    <source>
        <dbReference type="RuleBase" id="RU369079"/>
    </source>
</evidence>
<dbReference type="RefSeq" id="WP_093115044.1">
    <property type="nucleotide sequence ID" value="NZ_FODS01000002.1"/>
</dbReference>
<keyword evidence="2 9" id="KW-0813">Transport</keyword>
<feature type="domain" description="Tripartite ATP-independent periplasmic transporters DctQ component" evidence="10">
    <location>
        <begin position="40"/>
        <end position="171"/>
    </location>
</feature>
<feature type="transmembrane region" description="Helical" evidence="9">
    <location>
        <begin position="111"/>
        <end position="133"/>
    </location>
</feature>
<proteinExistence type="inferred from homology"/>
<dbReference type="OrthoDB" id="4250245at2"/>
<evidence type="ECO:0000256" key="2">
    <source>
        <dbReference type="ARBA" id="ARBA00022448"/>
    </source>
</evidence>
<evidence type="ECO:0000256" key="8">
    <source>
        <dbReference type="ARBA" id="ARBA00038436"/>
    </source>
</evidence>
<evidence type="ECO:0000256" key="6">
    <source>
        <dbReference type="ARBA" id="ARBA00022989"/>
    </source>
</evidence>
<comment type="similarity">
    <text evidence="8 9">Belongs to the TRAP transporter small permease family.</text>
</comment>
<protein>
    <recommendedName>
        <fullName evidence="9">TRAP transporter small permease protein</fullName>
    </recommendedName>
</protein>
<evidence type="ECO:0000256" key="3">
    <source>
        <dbReference type="ARBA" id="ARBA00022475"/>
    </source>
</evidence>
<keyword evidence="7 9" id="KW-0472">Membrane</keyword>
<evidence type="ECO:0000313" key="12">
    <source>
        <dbReference type="Proteomes" id="UP000198893"/>
    </source>
</evidence>
<evidence type="ECO:0000256" key="5">
    <source>
        <dbReference type="ARBA" id="ARBA00022692"/>
    </source>
</evidence>
<evidence type="ECO:0000259" key="10">
    <source>
        <dbReference type="Pfam" id="PF04290"/>
    </source>
</evidence>
<comment type="function">
    <text evidence="9">Part of the tripartite ATP-independent periplasmic (TRAP) transport system.</text>
</comment>
<comment type="subcellular location">
    <subcellularLocation>
        <location evidence="1 9">Cell inner membrane</location>
        <topology evidence="1 9">Multi-pass membrane protein</topology>
    </subcellularLocation>
</comment>
<dbReference type="PANTHER" id="PTHR35011:SF2">
    <property type="entry name" value="2,3-DIKETO-L-GULONATE TRAP TRANSPORTER SMALL PERMEASE PROTEIN YIAM"/>
    <property type="match status" value="1"/>
</dbReference>
<dbReference type="GO" id="GO:0022857">
    <property type="term" value="F:transmembrane transporter activity"/>
    <property type="evidence" value="ECO:0007669"/>
    <property type="project" value="UniProtKB-UniRule"/>
</dbReference>